<comment type="similarity">
    <text evidence="2">Belongs to the BshC family.</text>
</comment>
<dbReference type="EMBL" id="JAUOEK010000055">
    <property type="protein sequence ID" value="MDO5968810.1"/>
    <property type="molecule type" value="Genomic_DNA"/>
</dbReference>
<keyword evidence="6" id="KW-1185">Reference proteome</keyword>
<dbReference type="HAMAP" id="MF_01867">
    <property type="entry name" value="BshC"/>
    <property type="match status" value="1"/>
</dbReference>
<evidence type="ECO:0000313" key="5">
    <source>
        <dbReference type="EMBL" id="MDO5968810.1"/>
    </source>
</evidence>
<dbReference type="Pfam" id="PF24850">
    <property type="entry name" value="CC_BshC"/>
    <property type="match status" value="1"/>
</dbReference>
<dbReference type="NCBIfam" id="TIGR03998">
    <property type="entry name" value="thiol_BshC"/>
    <property type="match status" value="1"/>
</dbReference>
<evidence type="ECO:0000259" key="4">
    <source>
        <dbReference type="Pfam" id="PF24850"/>
    </source>
</evidence>
<keyword evidence="1 2" id="KW-0436">Ligase</keyword>
<proteinExistence type="inferred from homology"/>
<dbReference type="InterPro" id="IPR011199">
    <property type="entry name" value="Bacillithiol_biosynth_BshC"/>
</dbReference>
<dbReference type="InterPro" id="IPR055398">
    <property type="entry name" value="Rossmann-like_BshC"/>
</dbReference>
<dbReference type="RefSeq" id="WP_303276492.1">
    <property type="nucleotide sequence ID" value="NZ_JAUOEK010000055.1"/>
</dbReference>
<evidence type="ECO:0000259" key="3">
    <source>
        <dbReference type="Pfam" id="PF10079"/>
    </source>
</evidence>
<sequence>MPSDCISFKKTGYFSSLICDYLNEKPELKAFYHHFPKLENFKSQIEEKSLSVSAQSRTILVDSLKQQYNDIDASDLTHKNIDALTQENTFTITTGHQLNLFTGPLYFLYKIISTINLCKELKEAYPTYHFVPVYWMATEDHDFEEINYFNFKGKKVQWNRDSKGAVGELSLEGLDDVFNLYSKELGASKNADFLRNLFNNAYINHTNLADATRYLANELFKDYGLVIIDANDANLKKQFAPFVEDELLNQTSFKSVSETNQELSRVYNIQVNPREINLFYLTEGLRERIVFEDEVYKVLNTNISWSKSEILKHLYEVPERFSPNVIMRPLYQEVILPNLCYIGGGGELAYWFQLKKFFNKVEVPFPILLLRNSVLIKTENQQKKLKSLNISKEDIFLKRDAFINKKVREISNIDIDFSPQEEALKQQFEGLYKLAEQTDKSFLGAVKAQEAKQLKGLDKLEKRLLKAQKKVLSDQVSRMTELQNELFPNGSLQERNTNFSEFYLQYGESLIPNLIENLKPLKGEFSILTL</sequence>
<dbReference type="Pfam" id="PF10079">
    <property type="entry name" value="Rossmann-like_BshC"/>
    <property type="match status" value="1"/>
</dbReference>
<evidence type="ECO:0000256" key="1">
    <source>
        <dbReference type="ARBA" id="ARBA00022598"/>
    </source>
</evidence>
<accession>A0ABT8W6S5</accession>
<dbReference type="PIRSF" id="PIRSF012535">
    <property type="entry name" value="UCP012535"/>
    <property type="match status" value="1"/>
</dbReference>
<dbReference type="Proteomes" id="UP001176883">
    <property type="component" value="Unassembled WGS sequence"/>
</dbReference>
<comment type="caution">
    <text evidence="5">The sequence shown here is derived from an EMBL/GenBank/DDBJ whole genome shotgun (WGS) entry which is preliminary data.</text>
</comment>
<feature type="domain" description="Bacillithiol biosynthesis BshC C-terminal coiled-coil" evidence="4">
    <location>
        <begin position="375"/>
        <end position="530"/>
    </location>
</feature>
<name>A0ABT8W6S5_9FLAO</name>
<evidence type="ECO:0000256" key="2">
    <source>
        <dbReference type="HAMAP-Rule" id="MF_01867"/>
    </source>
</evidence>
<dbReference type="InterPro" id="IPR055399">
    <property type="entry name" value="CC_BshC"/>
</dbReference>
<gene>
    <name evidence="2 5" type="primary">bshC</name>
    <name evidence="5" type="ORF">Q4Q35_03240</name>
</gene>
<evidence type="ECO:0000313" key="6">
    <source>
        <dbReference type="Proteomes" id="UP001176883"/>
    </source>
</evidence>
<feature type="domain" description="Bacillithiol biosynthesis BshC N-terminal Rossmann-like" evidence="3">
    <location>
        <begin position="1"/>
        <end position="372"/>
    </location>
</feature>
<organism evidence="5 6">
    <name type="scientific">Flavivirga aquimarina</name>
    <dbReference type="NCBI Taxonomy" id="2027862"/>
    <lineage>
        <taxon>Bacteria</taxon>
        <taxon>Pseudomonadati</taxon>
        <taxon>Bacteroidota</taxon>
        <taxon>Flavobacteriia</taxon>
        <taxon>Flavobacteriales</taxon>
        <taxon>Flavobacteriaceae</taxon>
        <taxon>Flavivirga</taxon>
    </lineage>
</organism>
<dbReference type="EC" id="6.-.-.-" evidence="2"/>
<reference evidence="5" key="1">
    <citation type="submission" date="2023-07" db="EMBL/GenBank/DDBJ databases">
        <title>Two novel species in the genus Flavivirga.</title>
        <authorList>
            <person name="Kwon K."/>
        </authorList>
    </citation>
    <scope>NUCLEOTIDE SEQUENCE</scope>
    <source>
        <strain evidence="5">KCTC 52353</strain>
    </source>
</reference>
<protein>
    <recommendedName>
        <fullName evidence="2">Putative cysteine ligase BshC</fullName>
        <ecNumber evidence="2">6.-.-.-</ecNumber>
    </recommendedName>
</protein>